<gene>
    <name evidence="1" type="ORF">I7I51_02325</name>
</gene>
<organism evidence="1 2">
    <name type="scientific">Ajellomyces capsulatus</name>
    <name type="common">Darling's disease fungus</name>
    <name type="synonym">Histoplasma capsulatum</name>
    <dbReference type="NCBI Taxonomy" id="5037"/>
    <lineage>
        <taxon>Eukaryota</taxon>
        <taxon>Fungi</taxon>
        <taxon>Dikarya</taxon>
        <taxon>Ascomycota</taxon>
        <taxon>Pezizomycotina</taxon>
        <taxon>Eurotiomycetes</taxon>
        <taxon>Eurotiomycetidae</taxon>
        <taxon>Onygenales</taxon>
        <taxon>Ajellomycetaceae</taxon>
        <taxon>Histoplasma</taxon>
    </lineage>
</organism>
<evidence type="ECO:0000313" key="1">
    <source>
        <dbReference type="EMBL" id="QSS62587.1"/>
    </source>
</evidence>
<dbReference type="AlphaFoldDB" id="A0A8A1MEL7"/>
<proteinExistence type="predicted"/>
<accession>A0A8A1MEL7</accession>
<protein>
    <submittedName>
        <fullName evidence="1">Uncharacterized protein</fullName>
    </submittedName>
</protein>
<evidence type="ECO:0000313" key="2">
    <source>
        <dbReference type="Proteomes" id="UP000663671"/>
    </source>
</evidence>
<dbReference type="OrthoDB" id="10488981at2759"/>
<dbReference type="Proteomes" id="UP000663671">
    <property type="component" value="Chromosome 7"/>
</dbReference>
<name>A0A8A1MEL7_AJECA</name>
<reference evidence="1" key="1">
    <citation type="submission" date="2021-01" db="EMBL/GenBank/DDBJ databases">
        <title>Chromosome-level genome assembly of a human fungal pathogen reveals clustering of transcriptionally co-regulated genes.</title>
        <authorList>
            <person name="Voorhies M."/>
            <person name="Cohen S."/>
            <person name="Shea T.P."/>
            <person name="Petrus S."/>
            <person name="Munoz J.F."/>
            <person name="Poplawski S."/>
            <person name="Goldman W.E."/>
            <person name="Michael T."/>
            <person name="Cuomo C.A."/>
            <person name="Sil A."/>
            <person name="Beyhan S."/>
        </authorList>
    </citation>
    <scope>NUCLEOTIDE SEQUENCE</scope>
    <source>
        <strain evidence="1">WU24</strain>
    </source>
</reference>
<sequence>MAKLGVRGKTFFVLLWRRFHVFFFKQIWTIHPTVIRVFHLHRLRLFLGYQWMTYGVGPWRPFASLLGFSRAEATTHRSPSQQQRVCDGLFTDHPELRPGVAASPPSPYRPTAKIQSSLRPSRAVVVSGGFSGSRSWSTQALALALSPLRQSVLPKCDPRSSGAGPYWVASV</sequence>
<dbReference type="EMBL" id="CP069112">
    <property type="protein sequence ID" value="QSS62587.1"/>
    <property type="molecule type" value="Genomic_DNA"/>
</dbReference>
<dbReference type="VEuPathDB" id="FungiDB:I7I51_02325"/>